<gene>
    <name evidence="1" type="ORF">BV22DRAFT_1126814</name>
</gene>
<dbReference type="EMBL" id="MU266356">
    <property type="protein sequence ID" value="KAH7928216.1"/>
    <property type="molecule type" value="Genomic_DNA"/>
</dbReference>
<keyword evidence="2" id="KW-1185">Reference proteome</keyword>
<dbReference type="Proteomes" id="UP000790709">
    <property type="component" value="Unassembled WGS sequence"/>
</dbReference>
<organism evidence="1 2">
    <name type="scientific">Leucogyrophana mollusca</name>
    <dbReference type="NCBI Taxonomy" id="85980"/>
    <lineage>
        <taxon>Eukaryota</taxon>
        <taxon>Fungi</taxon>
        <taxon>Dikarya</taxon>
        <taxon>Basidiomycota</taxon>
        <taxon>Agaricomycotina</taxon>
        <taxon>Agaricomycetes</taxon>
        <taxon>Agaricomycetidae</taxon>
        <taxon>Boletales</taxon>
        <taxon>Boletales incertae sedis</taxon>
        <taxon>Leucogyrophana</taxon>
    </lineage>
</organism>
<evidence type="ECO:0000313" key="2">
    <source>
        <dbReference type="Proteomes" id="UP000790709"/>
    </source>
</evidence>
<protein>
    <submittedName>
        <fullName evidence="1">Uncharacterized protein</fullName>
    </submittedName>
</protein>
<accession>A0ACB8BT31</accession>
<sequence>MVLCLNALVCGNITNFFPTIAAATGTPSQSTWSITTTDTPSPPVTETTPTFTNDNDDGLTSSISASRFASSPPSLTPPPSYGLSSPTTLFSIPRSPPPPTLPSTESTPSTTSSPSSASPPSASPPFSSTLQISPTSTTPSSTPHSDVGIIAGAVAGGLAILASVILILCFRRRKRKMETGKDLDTRARTFTLTPPETASDRTEDRLPQPVMSEMASDPSRGLPTYTPPQQIYGRSLTDEKSDFNDGFQAGNGERMLTHEESGVADDEDVPGFPGGSSRGSISMVSAPPSYASEERVIDESTS</sequence>
<proteinExistence type="predicted"/>
<name>A0ACB8BT31_9AGAM</name>
<reference evidence="1" key="1">
    <citation type="journal article" date="2021" name="New Phytol.">
        <title>Evolutionary innovations through gain and loss of genes in the ectomycorrhizal Boletales.</title>
        <authorList>
            <person name="Wu G."/>
            <person name="Miyauchi S."/>
            <person name="Morin E."/>
            <person name="Kuo A."/>
            <person name="Drula E."/>
            <person name="Varga T."/>
            <person name="Kohler A."/>
            <person name="Feng B."/>
            <person name="Cao Y."/>
            <person name="Lipzen A."/>
            <person name="Daum C."/>
            <person name="Hundley H."/>
            <person name="Pangilinan J."/>
            <person name="Johnson J."/>
            <person name="Barry K."/>
            <person name="LaButti K."/>
            <person name="Ng V."/>
            <person name="Ahrendt S."/>
            <person name="Min B."/>
            <person name="Choi I.G."/>
            <person name="Park H."/>
            <person name="Plett J.M."/>
            <person name="Magnuson J."/>
            <person name="Spatafora J.W."/>
            <person name="Nagy L.G."/>
            <person name="Henrissat B."/>
            <person name="Grigoriev I.V."/>
            <person name="Yang Z.L."/>
            <person name="Xu J."/>
            <person name="Martin F.M."/>
        </authorList>
    </citation>
    <scope>NUCLEOTIDE SEQUENCE</scope>
    <source>
        <strain evidence="1">KUC20120723A-06</strain>
    </source>
</reference>
<comment type="caution">
    <text evidence="1">The sequence shown here is derived from an EMBL/GenBank/DDBJ whole genome shotgun (WGS) entry which is preliminary data.</text>
</comment>
<evidence type="ECO:0000313" key="1">
    <source>
        <dbReference type="EMBL" id="KAH7928216.1"/>
    </source>
</evidence>